<keyword evidence="2" id="KW-0804">Transcription</keyword>
<dbReference type="InterPro" id="IPR018060">
    <property type="entry name" value="HTH_AraC"/>
</dbReference>
<evidence type="ECO:0000313" key="4">
    <source>
        <dbReference type="EMBL" id="NOH16849.1"/>
    </source>
</evidence>
<dbReference type="Pfam" id="PF12833">
    <property type="entry name" value="HTH_18"/>
    <property type="match status" value="1"/>
</dbReference>
<dbReference type="PROSITE" id="PS01124">
    <property type="entry name" value="HTH_ARAC_FAMILY_2"/>
    <property type="match status" value="1"/>
</dbReference>
<dbReference type="RefSeq" id="WP_171303851.1">
    <property type="nucleotide sequence ID" value="NZ_JABFIF010000025.1"/>
</dbReference>
<protein>
    <submittedName>
        <fullName evidence="4">Helix-turn-helix transcriptional regulator</fullName>
    </submittedName>
</protein>
<dbReference type="AlphaFoldDB" id="A0A7Y3XZS9"/>
<comment type="caution">
    <text evidence="4">The sequence shown here is derived from an EMBL/GenBank/DDBJ whole genome shotgun (WGS) entry which is preliminary data.</text>
</comment>
<name>A0A7Y3XZS9_CLOCO</name>
<dbReference type="Proteomes" id="UP000528432">
    <property type="component" value="Unassembled WGS sequence"/>
</dbReference>
<dbReference type="SMART" id="SM00342">
    <property type="entry name" value="HTH_ARAC"/>
    <property type="match status" value="1"/>
</dbReference>
<dbReference type="Gene3D" id="1.10.10.60">
    <property type="entry name" value="Homeodomain-like"/>
    <property type="match status" value="2"/>
</dbReference>
<evidence type="ECO:0000313" key="5">
    <source>
        <dbReference type="Proteomes" id="UP000528432"/>
    </source>
</evidence>
<feature type="domain" description="HTH araC/xylS-type" evidence="3">
    <location>
        <begin position="227"/>
        <end position="325"/>
    </location>
</feature>
<evidence type="ECO:0000259" key="3">
    <source>
        <dbReference type="PROSITE" id="PS01124"/>
    </source>
</evidence>
<dbReference type="PANTHER" id="PTHR47893">
    <property type="entry name" value="REGULATORY PROTEIN PCHR"/>
    <property type="match status" value="1"/>
</dbReference>
<organism evidence="4 5">
    <name type="scientific">Clostridium cochlearium</name>
    <dbReference type="NCBI Taxonomy" id="1494"/>
    <lineage>
        <taxon>Bacteria</taxon>
        <taxon>Bacillati</taxon>
        <taxon>Bacillota</taxon>
        <taxon>Clostridia</taxon>
        <taxon>Eubacteriales</taxon>
        <taxon>Clostridiaceae</taxon>
        <taxon>Clostridium</taxon>
    </lineage>
</organism>
<dbReference type="EMBL" id="JABFIF010000025">
    <property type="protein sequence ID" value="NOH16849.1"/>
    <property type="molecule type" value="Genomic_DNA"/>
</dbReference>
<evidence type="ECO:0000256" key="2">
    <source>
        <dbReference type="ARBA" id="ARBA00023163"/>
    </source>
</evidence>
<dbReference type="InterPro" id="IPR053142">
    <property type="entry name" value="PchR_regulatory_protein"/>
</dbReference>
<reference evidence="4 5" key="1">
    <citation type="submission" date="2020-05" db="EMBL/GenBank/DDBJ databases">
        <title>Draft genome sequence of Clostridium cochlearium strain AGROS13 isolated from a sheep dairy farm in New Zealand.</title>
        <authorList>
            <person name="Gupta T.B."/>
            <person name="Jauregui R."/>
            <person name="Risson A.N."/>
            <person name="Brightwell G."/>
            <person name="Maclean P."/>
        </authorList>
    </citation>
    <scope>NUCLEOTIDE SEQUENCE [LARGE SCALE GENOMIC DNA]</scope>
    <source>
        <strain evidence="4 5">AGROS13</strain>
    </source>
</reference>
<evidence type="ECO:0000256" key="1">
    <source>
        <dbReference type="ARBA" id="ARBA00023015"/>
    </source>
</evidence>
<sequence>MNIKRDILDIYCKYIEKEFNCKTSEEILGKKYIIGKQFGVGNLSRMKIEDGIEISIFHMHKADTHFDNSICKNDILEISYCYNGISKIKTLPQNKEYTFKKEQTCIYKALNDVDYFKFKYNNCKTMSIHVDFSIIKNVINPIWEDKMIIDWENHINKIFKEDILIVEKASDKIKKIAEQIENMSINNILDYINLKLKTIEFLSTFFKEKFNEKILRDLNKQETEVIINAREIINKNLQNVPSVKELACNLNISIYKLQEEFKNIIGCTVYEYIKKTRIERAKCLLKNTSMSILEIANEVGYENPSKFASAFKVYNNTTPLKYRKLNITK</sequence>
<dbReference type="GO" id="GO:0043565">
    <property type="term" value="F:sequence-specific DNA binding"/>
    <property type="evidence" value="ECO:0007669"/>
    <property type="project" value="InterPro"/>
</dbReference>
<dbReference type="InterPro" id="IPR009057">
    <property type="entry name" value="Homeodomain-like_sf"/>
</dbReference>
<accession>A0A7Y3XZS9</accession>
<dbReference type="GO" id="GO:0003700">
    <property type="term" value="F:DNA-binding transcription factor activity"/>
    <property type="evidence" value="ECO:0007669"/>
    <property type="project" value="InterPro"/>
</dbReference>
<proteinExistence type="predicted"/>
<keyword evidence="1" id="KW-0805">Transcription regulation</keyword>
<dbReference type="SUPFAM" id="SSF46689">
    <property type="entry name" value="Homeodomain-like"/>
    <property type="match status" value="2"/>
</dbReference>
<dbReference type="PANTHER" id="PTHR47893:SF1">
    <property type="entry name" value="REGULATORY PROTEIN PCHR"/>
    <property type="match status" value="1"/>
</dbReference>
<gene>
    <name evidence="4" type="ORF">HMJ28_10695</name>
</gene>